<gene>
    <name evidence="1" type="ORF">COLO4_03274</name>
</gene>
<dbReference type="EMBL" id="AWUE01009469">
    <property type="protein sequence ID" value="OMP12372.1"/>
    <property type="molecule type" value="Genomic_DNA"/>
</dbReference>
<dbReference type="AlphaFoldDB" id="A0A1R3KZ68"/>
<evidence type="ECO:0000313" key="2">
    <source>
        <dbReference type="Proteomes" id="UP000187203"/>
    </source>
</evidence>
<protein>
    <submittedName>
        <fullName evidence="1">Uncharacterized protein</fullName>
    </submittedName>
</protein>
<organism evidence="1 2">
    <name type="scientific">Corchorus olitorius</name>
    <dbReference type="NCBI Taxonomy" id="93759"/>
    <lineage>
        <taxon>Eukaryota</taxon>
        <taxon>Viridiplantae</taxon>
        <taxon>Streptophyta</taxon>
        <taxon>Embryophyta</taxon>
        <taxon>Tracheophyta</taxon>
        <taxon>Spermatophyta</taxon>
        <taxon>Magnoliopsida</taxon>
        <taxon>eudicotyledons</taxon>
        <taxon>Gunneridae</taxon>
        <taxon>Pentapetalae</taxon>
        <taxon>rosids</taxon>
        <taxon>malvids</taxon>
        <taxon>Malvales</taxon>
        <taxon>Malvaceae</taxon>
        <taxon>Grewioideae</taxon>
        <taxon>Apeibeae</taxon>
        <taxon>Corchorus</taxon>
    </lineage>
</organism>
<accession>A0A1R3KZ68</accession>
<name>A0A1R3KZ68_9ROSI</name>
<dbReference type="Proteomes" id="UP000187203">
    <property type="component" value="Unassembled WGS sequence"/>
</dbReference>
<proteinExistence type="predicted"/>
<reference evidence="2" key="1">
    <citation type="submission" date="2013-09" db="EMBL/GenBank/DDBJ databases">
        <title>Corchorus olitorius genome sequencing.</title>
        <authorList>
            <person name="Alam M."/>
            <person name="Haque M.S."/>
            <person name="Islam M.S."/>
            <person name="Emdad E.M."/>
            <person name="Islam M.M."/>
            <person name="Ahmed B."/>
            <person name="Halim A."/>
            <person name="Hossen Q.M.M."/>
            <person name="Hossain M.Z."/>
            <person name="Ahmed R."/>
            <person name="Khan M.M."/>
            <person name="Islam R."/>
            <person name="Rashid M.M."/>
            <person name="Khan S.A."/>
            <person name="Rahman M.S."/>
            <person name="Alam M."/>
            <person name="Yahiya A.S."/>
            <person name="Khan M.S."/>
            <person name="Azam M.S."/>
            <person name="Haque T."/>
            <person name="Lashkar M.Z.H."/>
            <person name="Akhand A.I."/>
            <person name="Morshed G."/>
            <person name="Roy S."/>
            <person name="Uddin K.S."/>
            <person name="Rabeya T."/>
            <person name="Hossain A.S."/>
            <person name="Chowdhury A."/>
            <person name="Snigdha A.R."/>
            <person name="Mortoza M.S."/>
            <person name="Matin S.A."/>
            <person name="Hoque S.M.E."/>
            <person name="Islam M.K."/>
            <person name="Roy D.K."/>
            <person name="Haider R."/>
            <person name="Moosa M.M."/>
            <person name="Elias S.M."/>
            <person name="Hasan A.M."/>
            <person name="Jahan S."/>
            <person name="Shafiuddin M."/>
            <person name="Mahmood N."/>
            <person name="Shommy N.S."/>
        </authorList>
    </citation>
    <scope>NUCLEOTIDE SEQUENCE [LARGE SCALE GENOMIC DNA]</scope>
    <source>
        <strain evidence="2">cv. O-4</strain>
    </source>
</reference>
<keyword evidence="2" id="KW-1185">Reference proteome</keyword>
<evidence type="ECO:0000313" key="1">
    <source>
        <dbReference type="EMBL" id="OMP12372.1"/>
    </source>
</evidence>
<sequence length="45" mass="5154">MVSAQDRSATFTVREVVDFDSPLRKTDTYESLCQVIAERSSRPFN</sequence>
<comment type="caution">
    <text evidence="1">The sequence shown here is derived from an EMBL/GenBank/DDBJ whole genome shotgun (WGS) entry which is preliminary data.</text>
</comment>